<evidence type="ECO:0000313" key="2">
    <source>
        <dbReference type="EMBL" id="MBY6276525.1"/>
    </source>
</evidence>
<dbReference type="InterPro" id="IPR029063">
    <property type="entry name" value="SAM-dependent_MTases_sf"/>
</dbReference>
<dbReference type="Proteomes" id="UP000732377">
    <property type="component" value="Unassembled WGS sequence"/>
</dbReference>
<dbReference type="PANTHER" id="PTHR42912">
    <property type="entry name" value="METHYLTRANSFERASE"/>
    <property type="match status" value="1"/>
</dbReference>
<evidence type="ECO:0000313" key="3">
    <source>
        <dbReference type="Proteomes" id="UP000732377"/>
    </source>
</evidence>
<dbReference type="GO" id="GO:0032259">
    <property type="term" value="P:methylation"/>
    <property type="evidence" value="ECO:0007669"/>
    <property type="project" value="UniProtKB-KW"/>
</dbReference>
<dbReference type="InterPro" id="IPR050508">
    <property type="entry name" value="Methyltransf_Superfamily"/>
</dbReference>
<protein>
    <submittedName>
        <fullName evidence="2">SAM-dependent methyltransferase</fullName>
    </submittedName>
</protein>
<dbReference type="PANTHER" id="PTHR42912:SF80">
    <property type="entry name" value="METHYLTRANSFERASE DOMAIN-CONTAINING PROTEIN"/>
    <property type="match status" value="1"/>
</dbReference>
<proteinExistence type="predicted"/>
<accession>A0A953I2V3</accession>
<sequence length="205" mass="22776">MDRKRKTDALRRKLDRNARWFDMGAGYAPWRERLVREARGRVLEIGVGTGHNLPFYHPSVTTEMVGIDLSPGMLARARSKPCRVPVTLLEMDAQEMAFPDASFDTVVASYVFCTIPDPVRALREAGRVCRPDGRILLLEHVRIDRPIIGPLMDLAAPLVAGIIGCHINRRTVENVRLAGLKVEKVEPVRGDLLKLIHARPGAGSA</sequence>
<dbReference type="CDD" id="cd02440">
    <property type="entry name" value="AdoMet_MTases"/>
    <property type="match status" value="1"/>
</dbReference>
<dbReference type="AlphaFoldDB" id="A0A953I2V3"/>
<organism evidence="2 3">
    <name type="scientific">Symbiobacterium thermophilum</name>
    <dbReference type="NCBI Taxonomy" id="2734"/>
    <lineage>
        <taxon>Bacteria</taxon>
        <taxon>Bacillati</taxon>
        <taxon>Bacillota</taxon>
        <taxon>Clostridia</taxon>
        <taxon>Eubacteriales</taxon>
        <taxon>Symbiobacteriaceae</taxon>
        <taxon>Symbiobacterium</taxon>
    </lineage>
</organism>
<dbReference type="InterPro" id="IPR013216">
    <property type="entry name" value="Methyltransf_11"/>
</dbReference>
<dbReference type="EMBL" id="PIUK01000086">
    <property type="protein sequence ID" value="MBY6276525.1"/>
    <property type="molecule type" value="Genomic_DNA"/>
</dbReference>
<dbReference type="GO" id="GO:0008757">
    <property type="term" value="F:S-adenosylmethionine-dependent methyltransferase activity"/>
    <property type="evidence" value="ECO:0007669"/>
    <property type="project" value="InterPro"/>
</dbReference>
<keyword evidence="2" id="KW-0808">Transferase</keyword>
<dbReference type="SUPFAM" id="SSF53335">
    <property type="entry name" value="S-adenosyl-L-methionine-dependent methyltransferases"/>
    <property type="match status" value="1"/>
</dbReference>
<feature type="domain" description="Methyltransferase type 11" evidence="1">
    <location>
        <begin position="43"/>
        <end position="136"/>
    </location>
</feature>
<evidence type="ECO:0000259" key="1">
    <source>
        <dbReference type="Pfam" id="PF08241"/>
    </source>
</evidence>
<comment type="caution">
    <text evidence="2">The sequence shown here is derived from an EMBL/GenBank/DDBJ whole genome shotgun (WGS) entry which is preliminary data.</text>
</comment>
<gene>
    <name evidence="2" type="ORF">CWE10_09970</name>
</gene>
<reference evidence="2" key="1">
    <citation type="submission" date="2017-11" db="EMBL/GenBank/DDBJ databases">
        <title>Three new genomes from thermophilic consortium.</title>
        <authorList>
            <person name="Quaggio R."/>
            <person name="Amgarten D."/>
            <person name="Setubal J.C."/>
        </authorList>
    </citation>
    <scope>NUCLEOTIDE SEQUENCE</scope>
    <source>
        <strain evidence="2">ZCTH01-B2</strain>
    </source>
</reference>
<name>A0A953I2V3_SYMTR</name>
<dbReference type="RefSeq" id="WP_273379563.1">
    <property type="nucleotide sequence ID" value="NZ_PIUK01000086.1"/>
</dbReference>
<dbReference type="Gene3D" id="3.40.50.150">
    <property type="entry name" value="Vaccinia Virus protein VP39"/>
    <property type="match status" value="1"/>
</dbReference>
<keyword evidence="2" id="KW-0489">Methyltransferase</keyword>
<dbReference type="Pfam" id="PF08241">
    <property type="entry name" value="Methyltransf_11"/>
    <property type="match status" value="1"/>
</dbReference>